<dbReference type="GO" id="GO:0042274">
    <property type="term" value="P:ribosomal small subunit biogenesis"/>
    <property type="evidence" value="ECO:0007669"/>
    <property type="project" value="UniProtKB-UniRule"/>
</dbReference>
<keyword evidence="9" id="KW-1185">Reference proteome</keyword>
<name>A0A0R1RKR9_9LACO</name>
<dbReference type="Pfam" id="PF24986">
    <property type="entry name" value="PRC_RimM"/>
    <property type="match status" value="1"/>
</dbReference>
<proteinExistence type="inferred from homology"/>
<dbReference type="InterPro" id="IPR002676">
    <property type="entry name" value="RimM_N"/>
</dbReference>
<evidence type="ECO:0000256" key="2">
    <source>
        <dbReference type="ARBA" id="ARBA00022517"/>
    </source>
</evidence>
<dbReference type="Gene3D" id="2.40.30.60">
    <property type="entry name" value="RimM"/>
    <property type="match status" value="1"/>
</dbReference>
<feature type="domain" description="RimM N-terminal" evidence="6">
    <location>
        <begin position="5"/>
        <end position="91"/>
    </location>
</feature>
<dbReference type="InterPro" id="IPR011961">
    <property type="entry name" value="RimM"/>
</dbReference>
<dbReference type="InterPro" id="IPR011033">
    <property type="entry name" value="PRC_barrel-like_sf"/>
</dbReference>
<dbReference type="STRING" id="1114972.FD35_GL000303"/>
<dbReference type="EMBL" id="AZFF01000001">
    <property type="protein sequence ID" value="KRL57292.1"/>
    <property type="molecule type" value="Genomic_DNA"/>
</dbReference>
<dbReference type="eggNOG" id="COG0806">
    <property type="taxonomic scope" value="Bacteria"/>
</dbReference>
<dbReference type="PATRIC" id="fig|1114972.6.peg.303"/>
<comment type="function">
    <text evidence="5">An accessory protein needed during the final step in the assembly of 30S ribosomal subunit, possibly for assembly of the head region. Essential for efficient processing of 16S rRNA. May be needed both before and after RbfA during the maturation of 16S rRNA. It has affinity for free ribosomal 30S subunits but not for 70S ribosomes.</text>
</comment>
<dbReference type="SUPFAM" id="SSF50346">
    <property type="entry name" value="PRC-barrel domain"/>
    <property type="match status" value="1"/>
</dbReference>
<feature type="domain" description="Ribosome maturation factor RimM PRC barrel" evidence="7">
    <location>
        <begin position="103"/>
        <end position="166"/>
    </location>
</feature>
<dbReference type="InterPro" id="IPR056792">
    <property type="entry name" value="PRC_RimM"/>
</dbReference>
<dbReference type="InterPro" id="IPR036976">
    <property type="entry name" value="RimM_N_sf"/>
</dbReference>
<dbReference type="HAMAP" id="MF_00014">
    <property type="entry name" value="Ribosome_mat_RimM"/>
    <property type="match status" value="1"/>
</dbReference>
<comment type="caution">
    <text evidence="8">The sequence shown here is derived from an EMBL/GenBank/DDBJ whole genome shotgun (WGS) entry which is preliminary data.</text>
</comment>
<dbReference type="Pfam" id="PF01782">
    <property type="entry name" value="RimM"/>
    <property type="match status" value="1"/>
</dbReference>
<gene>
    <name evidence="5" type="primary">rimM</name>
    <name evidence="8" type="ORF">FD35_GL000303</name>
</gene>
<dbReference type="SUPFAM" id="SSF50447">
    <property type="entry name" value="Translation proteins"/>
    <property type="match status" value="1"/>
</dbReference>
<keyword evidence="2 5" id="KW-0690">Ribosome biogenesis</keyword>
<dbReference type="PANTHER" id="PTHR33692:SF1">
    <property type="entry name" value="RIBOSOME MATURATION FACTOR RIMM"/>
    <property type="match status" value="1"/>
</dbReference>
<reference evidence="8 9" key="1">
    <citation type="journal article" date="2015" name="Genome Announc.">
        <title>Expanding the biotechnology potential of lactobacilli through comparative genomics of 213 strains and associated genera.</title>
        <authorList>
            <person name="Sun Z."/>
            <person name="Harris H.M."/>
            <person name="McCann A."/>
            <person name="Guo C."/>
            <person name="Argimon S."/>
            <person name="Zhang W."/>
            <person name="Yang X."/>
            <person name="Jeffery I.B."/>
            <person name="Cooney J.C."/>
            <person name="Kagawa T.F."/>
            <person name="Liu W."/>
            <person name="Song Y."/>
            <person name="Salvetti E."/>
            <person name="Wrobel A."/>
            <person name="Rasinkangas P."/>
            <person name="Parkhill J."/>
            <person name="Rea M.C."/>
            <person name="O'Sullivan O."/>
            <person name="Ritari J."/>
            <person name="Douillard F.P."/>
            <person name="Paul Ross R."/>
            <person name="Yang R."/>
            <person name="Briner A.E."/>
            <person name="Felis G.E."/>
            <person name="de Vos W.M."/>
            <person name="Barrangou R."/>
            <person name="Klaenhammer T.R."/>
            <person name="Caufield P.W."/>
            <person name="Cui Y."/>
            <person name="Zhang H."/>
            <person name="O'Toole P.W."/>
        </authorList>
    </citation>
    <scope>NUCLEOTIDE SEQUENCE [LARGE SCALE GENOMIC DNA]</scope>
    <source>
        <strain evidence="8 9">DSM 15814</strain>
    </source>
</reference>
<dbReference type="GO" id="GO:0005840">
    <property type="term" value="C:ribosome"/>
    <property type="evidence" value="ECO:0007669"/>
    <property type="project" value="InterPro"/>
</dbReference>
<dbReference type="AlphaFoldDB" id="A0A0R1RKR9"/>
<dbReference type="Proteomes" id="UP000051999">
    <property type="component" value="Unassembled WGS sequence"/>
</dbReference>
<dbReference type="GO" id="GO:0043022">
    <property type="term" value="F:ribosome binding"/>
    <property type="evidence" value="ECO:0007669"/>
    <property type="project" value="InterPro"/>
</dbReference>
<evidence type="ECO:0000256" key="3">
    <source>
        <dbReference type="ARBA" id="ARBA00022552"/>
    </source>
</evidence>
<evidence type="ECO:0000259" key="6">
    <source>
        <dbReference type="Pfam" id="PF01782"/>
    </source>
</evidence>
<dbReference type="GO" id="GO:0005737">
    <property type="term" value="C:cytoplasm"/>
    <property type="evidence" value="ECO:0007669"/>
    <property type="project" value="UniProtKB-SubCell"/>
</dbReference>
<evidence type="ECO:0000313" key="8">
    <source>
        <dbReference type="EMBL" id="KRL57292.1"/>
    </source>
</evidence>
<dbReference type="InterPro" id="IPR009000">
    <property type="entry name" value="Transl_B-barrel_sf"/>
</dbReference>
<dbReference type="Gene3D" id="2.30.30.240">
    <property type="entry name" value="PRC-barrel domain"/>
    <property type="match status" value="1"/>
</dbReference>
<dbReference type="OrthoDB" id="9810331at2"/>
<keyword evidence="3 5" id="KW-0698">rRNA processing</keyword>
<evidence type="ECO:0000313" key="9">
    <source>
        <dbReference type="Proteomes" id="UP000051999"/>
    </source>
</evidence>
<evidence type="ECO:0000256" key="1">
    <source>
        <dbReference type="ARBA" id="ARBA00022490"/>
    </source>
</evidence>
<comment type="subunit">
    <text evidence="5">Binds ribosomal protein uS19.</text>
</comment>
<comment type="domain">
    <text evidence="5">The PRC barrel domain binds ribosomal protein uS19.</text>
</comment>
<keyword evidence="1 5" id="KW-0963">Cytoplasm</keyword>
<dbReference type="GO" id="GO:0006364">
    <property type="term" value="P:rRNA processing"/>
    <property type="evidence" value="ECO:0007669"/>
    <property type="project" value="UniProtKB-UniRule"/>
</dbReference>
<dbReference type="PANTHER" id="PTHR33692">
    <property type="entry name" value="RIBOSOME MATURATION FACTOR RIMM"/>
    <property type="match status" value="1"/>
</dbReference>
<evidence type="ECO:0000256" key="5">
    <source>
        <dbReference type="HAMAP-Rule" id="MF_00014"/>
    </source>
</evidence>
<protein>
    <recommendedName>
        <fullName evidence="5">Ribosome maturation factor RimM</fullName>
    </recommendedName>
</protein>
<accession>A0A0R1RKR9</accession>
<keyword evidence="4 5" id="KW-0143">Chaperone</keyword>
<dbReference type="RefSeq" id="WP_017261807.1">
    <property type="nucleotide sequence ID" value="NZ_AUAW01000001.1"/>
</dbReference>
<organism evidence="8 9">
    <name type="scientific">Furfurilactobacillus rossiae DSM 15814</name>
    <dbReference type="NCBI Taxonomy" id="1114972"/>
    <lineage>
        <taxon>Bacteria</taxon>
        <taxon>Bacillati</taxon>
        <taxon>Bacillota</taxon>
        <taxon>Bacilli</taxon>
        <taxon>Lactobacillales</taxon>
        <taxon>Lactobacillaceae</taxon>
        <taxon>Furfurilactobacillus</taxon>
    </lineage>
</organism>
<dbReference type="NCBIfam" id="TIGR02273">
    <property type="entry name" value="16S_RimM"/>
    <property type="match status" value="1"/>
</dbReference>
<evidence type="ECO:0000256" key="4">
    <source>
        <dbReference type="ARBA" id="ARBA00023186"/>
    </source>
</evidence>
<comment type="subcellular location">
    <subcellularLocation>
        <location evidence="5">Cytoplasm</location>
    </subcellularLocation>
</comment>
<sequence length="175" mass="19539">MAFYTIGKIVNTQGLKGELRVISSTDFPKSRFKVGSQVYVTAQTPGAHQEKLTIASSRPHKSFILITFTGMNDINLVEKYKGSDLYVTEEQQQKLPEGQYYYREIIGLHVIDEHQQDLGTISEIMAPGANDVWVVKRQGKSDLLLPVIDQVVKDVDIANGVVHIEMMAGLDSDEN</sequence>
<comment type="similarity">
    <text evidence="5">Belongs to the RimM family.</text>
</comment>
<evidence type="ECO:0000259" key="7">
    <source>
        <dbReference type="Pfam" id="PF24986"/>
    </source>
</evidence>